<gene>
    <name evidence="3" type="ORF">KFK09_014563</name>
</gene>
<dbReference type="PANTHER" id="PTHR10302:SF18">
    <property type="entry name" value="PROTEIN OSB1, MITOCHONDRIAL"/>
    <property type="match status" value="1"/>
</dbReference>
<dbReference type="InterPro" id="IPR011344">
    <property type="entry name" value="ssDNA-bd"/>
</dbReference>
<dbReference type="PANTHER" id="PTHR10302">
    <property type="entry name" value="SINGLE-STRANDED DNA-BINDING PROTEIN"/>
    <property type="match status" value="1"/>
</dbReference>
<evidence type="ECO:0008006" key="5">
    <source>
        <dbReference type="Google" id="ProtNLM"/>
    </source>
</evidence>
<organism evidence="3 4">
    <name type="scientific">Dendrobium nobile</name>
    <name type="common">Orchid</name>
    <dbReference type="NCBI Taxonomy" id="94219"/>
    <lineage>
        <taxon>Eukaryota</taxon>
        <taxon>Viridiplantae</taxon>
        <taxon>Streptophyta</taxon>
        <taxon>Embryophyta</taxon>
        <taxon>Tracheophyta</taxon>
        <taxon>Spermatophyta</taxon>
        <taxon>Magnoliopsida</taxon>
        <taxon>Liliopsida</taxon>
        <taxon>Asparagales</taxon>
        <taxon>Orchidaceae</taxon>
        <taxon>Epidendroideae</taxon>
        <taxon>Malaxideae</taxon>
        <taxon>Dendrobiinae</taxon>
        <taxon>Dendrobium</taxon>
    </lineage>
</organism>
<reference evidence="3" key="1">
    <citation type="journal article" date="2022" name="Front. Genet.">
        <title>Chromosome-Scale Assembly of the Dendrobium nobile Genome Provides Insights Into the Molecular Mechanism of the Biosynthesis of the Medicinal Active Ingredient of Dendrobium.</title>
        <authorList>
            <person name="Xu Q."/>
            <person name="Niu S.-C."/>
            <person name="Li K.-L."/>
            <person name="Zheng P.-J."/>
            <person name="Zhang X.-J."/>
            <person name="Jia Y."/>
            <person name="Liu Y."/>
            <person name="Niu Y.-X."/>
            <person name="Yu L.-H."/>
            <person name="Chen D.-F."/>
            <person name="Zhang G.-Q."/>
        </authorList>
    </citation>
    <scope>NUCLEOTIDE SEQUENCE</scope>
    <source>
        <tissue evidence="3">Leaf</tissue>
    </source>
</reference>
<dbReference type="GO" id="GO:0006264">
    <property type="term" value="P:mitochondrial DNA replication"/>
    <property type="evidence" value="ECO:0007669"/>
    <property type="project" value="TreeGrafter"/>
</dbReference>
<dbReference type="Proteomes" id="UP000829196">
    <property type="component" value="Unassembled WGS sequence"/>
</dbReference>
<dbReference type="PROSITE" id="PS50935">
    <property type="entry name" value="SSB"/>
    <property type="match status" value="1"/>
</dbReference>
<keyword evidence="1 2" id="KW-0238">DNA-binding</keyword>
<dbReference type="SUPFAM" id="SSF50249">
    <property type="entry name" value="Nucleic acid-binding proteins"/>
    <property type="match status" value="1"/>
</dbReference>
<dbReference type="GO" id="GO:0042645">
    <property type="term" value="C:mitochondrial nucleoid"/>
    <property type="evidence" value="ECO:0007669"/>
    <property type="project" value="TreeGrafter"/>
</dbReference>
<protein>
    <recommendedName>
        <fullName evidence="5">Protein OSB1, mitochondrial</fullName>
    </recommendedName>
</protein>
<dbReference type="InterPro" id="IPR012340">
    <property type="entry name" value="NA-bd_OB-fold"/>
</dbReference>
<dbReference type="AlphaFoldDB" id="A0A8T3B497"/>
<sequence length="291" mass="33343">MRSLSRFLSSCAISQSFFDYFSSGPFVSFFSSFSSASIIPESIAYRRSMLRQPSTVAPRNLRYNVCSFIGTIVSRVRSSGECSHGMRAFAFLKVRSDPRLQNSSCFCVCLRMQGKLAEISLQHLKQNDFIYVSGPLGSYERINASGRSEIIYKVFVQDLNFVRELDQHRTTSMPVEPDAGKLPSSLSGSSLKEEMAGEFGTIPEKQNLERLHLWQLFFASPSEWWDNRRSKKNPSFPDFKHKDTKECLWLSPDDPPWVRGQLQLYDASIESSLKRDVNILLDSCKWKFKDF</sequence>
<accession>A0A8T3B497</accession>
<proteinExistence type="predicted"/>
<evidence type="ECO:0000313" key="3">
    <source>
        <dbReference type="EMBL" id="KAI0503629.1"/>
    </source>
</evidence>
<keyword evidence="4" id="KW-1185">Reference proteome</keyword>
<evidence type="ECO:0000256" key="2">
    <source>
        <dbReference type="PROSITE-ProRule" id="PRU00252"/>
    </source>
</evidence>
<dbReference type="EMBL" id="JAGYWB010000011">
    <property type="protein sequence ID" value="KAI0503629.1"/>
    <property type="molecule type" value="Genomic_DNA"/>
</dbReference>
<dbReference type="Gene3D" id="2.40.50.140">
    <property type="entry name" value="Nucleic acid-binding proteins"/>
    <property type="match status" value="1"/>
</dbReference>
<evidence type="ECO:0000256" key="1">
    <source>
        <dbReference type="ARBA" id="ARBA00023125"/>
    </source>
</evidence>
<evidence type="ECO:0000313" key="4">
    <source>
        <dbReference type="Proteomes" id="UP000829196"/>
    </source>
</evidence>
<comment type="caution">
    <text evidence="3">The sequence shown here is derived from an EMBL/GenBank/DDBJ whole genome shotgun (WGS) entry which is preliminary data.</text>
</comment>
<name>A0A8T3B497_DENNO</name>
<dbReference type="GO" id="GO:0003697">
    <property type="term" value="F:single-stranded DNA binding"/>
    <property type="evidence" value="ECO:0007669"/>
    <property type="project" value="InterPro"/>
</dbReference>
<dbReference type="OrthoDB" id="1078367at2759"/>
<dbReference type="InterPro" id="IPR000424">
    <property type="entry name" value="Primosome_PriB/ssb"/>
</dbReference>